<protein>
    <submittedName>
        <fullName evidence="1">Uncharacterized protein</fullName>
    </submittedName>
</protein>
<gene>
    <name evidence="1" type="ORF">E2C01_100427</name>
</gene>
<dbReference type="Proteomes" id="UP000324222">
    <property type="component" value="Unassembled WGS sequence"/>
</dbReference>
<comment type="caution">
    <text evidence="1">The sequence shown here is derived from an EMBL/GenBank/DDBJ whole genome shotgun (WGS) entry which is preliminary data.</text>
</comment>
<accession>A0A5B7K2Z9</accession>
<name>A0A5B7K2Z9_PORTR</name>
<evidence type="ECO:0000313" key="2">
    <source>
        <dbReference type="Proteomes" id="UP000324222"/>
    </source>
</evidence>
<dbReference type="AlphaFoldDB" id="A0A5B7K2Z9"/>
<sequence>MTCIPIVSRLECLGSGPQRSGQHAAIPFIYQVTLNSARIERSLPRAMWSSYLFRRQNDADGYYRNTFMRRR</sequence>
<reference evidence="1 2" key="1">
    <citation type="submission" date="2019-05" db="EMBL/GenBank/DDBJ databases">
        <title>Another draft genome of Portunus trituberculatus and its Hox gene families provides insights of decapod evolution.</title>
        <authorList>
            <person name="Jeong J.-H."/>
            <person name="Song I."/>
            <person name="Kim S."/>
            <person name="Choi T."/>
            <person name="Kim D."/>
            <person name="Ryu S."/>
            <person name="Kim W."/>
        </authorList>
    </citation>
    <scope>NUCLEOTIDE SEQUENCE [LARGE SCALE GENOMIC DNA]</scope>
    <source>
        <tissue evidence="1">Muscle</tissue>
    </source>
</reference>
<organism evidence="1 2">
    <name type="scientific">Portunus trituberculatus</name>
    <name type="common">Swimming crab</name>
    <name type="synonym">Neptunus trituberculatus</name>
    <dbReference type="NCBI Taxonomy" id="210409"/>
    <lineage>
        <taxon>Eukaryota</taxon>
        <taxon>Metazoa</taxon>
        <taxon>Ecdysozoa</taxon>
        <taxon>Arthropoda</taxon>
        <taxon>Crustacea</taxon>
        <taxon>Multicrustacea</taxon>
        <taxon>Malacostraca</taxon>
        <taxon>Eumalacostraca</taxon>
        <taxon>Eucarida</taxon>
        <taxon>Decapoda</taxon>
        <taxon>Pleocyemata</taxon>
        <taxon>Brachyura</taxon>
        <taxon>Eubrachyura</taxon>
        <taxon>Portunoidea</taxon>
        <taxon>Portunidae</taxon>
        <taxon>Portuninae</taxon>
        <taxon>Portunus</taxon>
    </lineage>
</organism>
<proteinExistence type="predicted"/>
<evidence type="ECO:0000313" key="1">
    <source>
        <dbReference type="EMBL" id="MPD04722.1"/>
    </source>
</evidence>
<dbReference type="EMBL" id="VSRR010142435">
    <property type="protein sequence ID" value="MPD04722.1"/>
    <property type="molecule type" value="Genomic_DNA"/>
</dbReference>
<keyword evidence="2" id="KW-1185">Reference proteome</keyword>